<accession>K0K836</accession>
<evidence type="ECO:0008006" key="4">
    <source>
        <dbReference type="Google" id="ProtNLM"/>
    </source>
</evidence>
<gene>
    <name evidence="2" type="ordered locus">BN6_64390</name>
</gene>
<dbReference type="AlphaFoldDB" id="K0K836"/>
<dbReference type="KEGG" id="sesp:BN6_64390"/>
<dbReference type="STRING" id="1179773.BN6_64390"/>
<sequence length="234" mass="26256">MAPVDGVRAEPGDHEERRDQRRDREHTSDRHNDSPLHADGLPVPRPAESAPGGQRTRADGVLGWSWEVPEMRPLLLLDVDGPLNPWAAKTPPDGYVEHRWRLSRWRRRTQHAWLNAAHGTALLDLAAHLDADLAWATSWEHRANTTVGPALGLPDLPVIGLRAYEGRPVWKYAAVGRFAAGRPLAWFDDDFDLYRSAREAFLARRREITALIAVDPATGLRVEHLRAAEDALRA</sequence>
<name>K0K836_SACES</name>
<evidence type="ECO:0000313" key="3">
    <source>
        <dbReference type="Proteomes" id="UP000006281"/>
    </source>
</evidence>
<feature type="compositionally biased region" description="Basic and acidic residues" evidence="1">
    <location>
        <begin position="7"/>
        <end position="36"/>
    </location>
</feature>
<proteinExistence type="predicted"/>
<dbReference type="eggNOG" id="COG1877">
    <property type="taxonomic scope" value="Bacteria"/>
</dbReference>
<dbReference type="EMBL" id="HE804045">
    <property type="protein sequence ID" value="CCH33682.1"/>
    <property type="molecule type" value="Genomic_DNA"/>
</dbReference>
<organism evidence="2 3">
    <name type="scientific">Saccharothrix espanaensis (strain ATCC 51144 / DSM 44229 / JCM 9112 / NBRC 15066 / NRRL 15764)</name>
    <dbReference type="NCBI Taxonomy" id="1179773"/>
    <lineage>
        <taxon>Bacteria</taxon>
        <taxon>Bacillati</taxon>
        <taxon>Actinomycetota</taxon>
        <taxon>Actinomycetes</taxon>
        <taxon>Pseudonocardiales</taxon>
        <taxon>Pseudonocardiaceae</taxon>
        <taxon>Saccharothrix</taxon>
    </lineage>
</organism>
<evidence type="ECO:0000256" key="1">
    <source>
        <dbReference type="SAM" id="MobiDB-lite"/>
    </source>
</evidence>
<dbReference type="Proteomes" id="UP000006281">
    <property type="component" value="Chromosome"/>
</dbReference>
<feature type="region of interest" description="Disordered" evidence="1">
    <location>
        <begin position="1"/>
        <end position="58"/>
    </location>
</feature>
<dbReference type="PATRIC" id="fig|1179773.3.peg.6491"/>
<evidence type="ECO:0000313" key="2">
    <source>
        <dbReference type="EMBL" id="CCH33682.1"/>
    </source>
</evidence>
<protein>
    <recommendedName>
        <fullName evidence="4">Secreted protein</fullName>
    </recommendedName>
</protein>
<dbReference type="HOGENOM" id="CLU_101802_0_0_11"/>
<reference evidence="2 3" key="1">
    <citation type="journal article" date="2012" name="BMC Genomics">
        <title>Complete genome sequence of Saccharothrix espanaensis DSM 44229T and comparison to the other completely sequenced Pseudonocardiaceae.</title>
        <authorList>
            <person name="Strobel T."/>
            <person name="Al-Dilaimi A."/>
            <person name="Blom J."/>
            <person name="Gessner A."/>
            <person name="Kalinowski J."/>
            <person name="Luzhetska M."/>
            <person name="Puhler A."/>
            <person name="Szczepanowski R."/>
            <person name="Bechthold A."/>
            <person name="Ruckert C."/>
        </authorList>
    </citation>
    <scope>NUCLEOTIDE SEQUENCE [LARGE SCALE GENOMIC DNA]</scope>
    <source>
        <strain evidence="3">ATCC 51144 / DSM 44229 / JCM 9112 / NBRC 15066 / NRRL 15764</strain>
    </source>
</reference>
<dbReference type="Pfam" id="PF18143">
    <property type="entry name" value="HAD_SAK_2"/>
    <property type="match status" value="1"/>
</dbReference>
<keyword evidence="3" id="KW-1185">Reference proteome</keyword>